<dbReference type="Proteomes" id="UP000237271">
    <property type="component" value="Unassembled WGS sequence"/>
</dbReference>
<evidence type="ECO:0000313" key="3">
    <source>
        <dbReference type="Proteomes" id="UP000237271"/>
    </source>
</evidence>
<dbReference type="AlphaFoldDB" id="A0A2P4XG55"/>
<dbReference type="EMBL" id="NCKW01011084">
    <property type="protein sequence ID" value="POM64529.1"/>
    <property type="molecule type" value="Genomic_DNA"/>
</dbReference>
<sequence length="263" mass="29037">MSPSMFGTEAAEKDYAEGGSSVDNTGPRKLEETEKKNESTTRVDSAGASVPPDVKKTSTRVEMPSKTSPVGNQVPLSKYEPPPAQAVKDQYHVFDGVCGRHTKESTVHLEAMPEVAVLLNLDELSIEEFLVELKAGEMTEMVLLNPKTSPEDLNSSSVMGEDVLEGFTKQRATRLGSKILKEPEDPVYHLVNELSDVVSKHPPSQLPPDRGIDLVSGTKYCVTRLRHLPREQCEVIDAFFAEKAKSGKMRESKFPHSTPTFYF</sequence>
<reference evidence="2 3" key="1">
    <citation type="journal article" date="2017" name="Genome Biol. Evol.">
        <title>Phytophthora megakarya and P. palmivora, closely related causal agents of cacao black pod rot, underwent increases in genome sizes and gene numbers by different mechanisms.</title>
        <authorList>
            <person name="Ali S.S."/>
            <person name="Shao J."/>
            <person name="Lary D.J."/>
            <person name="Kronmiller B."/>
            <person name="Shen D."/>
            <person name="Strem M.D."/>
            <person name="Amoako-Attah I."/>
            <person name="Akrofi A.Y."/>
            <person name="Begoude B.A."/>
            <person name="Ten Hoopen G.M."/>
            <person name="Coulibaly K."/>
            <person name="Kebe B.I."/>
            <person name="Melnick R.L."/>
            <person name="Guiltinan M.J."/>
            <person name="Tyler B.M."/>
            <person name="Meinhardt L.W."/>
            <person name="Bailey B.A."/>
        </authorList>
    </citation>
    <scope>NUCLEOTIDE SEQUENCE [LARGE SCALE GENOMIC DNA]</scope>
    <source>
        <strain evidence="3">sbr112.9</strain>
    </source>
</reference>
<evidence type="ECO:0000256" key="1">
    <source>
        <dbReference type="SAM" id="MobiDB-lite"/>
    </source>
</evidence>
<feature type="compositionally biased region" description="Basic and acidic residues" evidence="1">
    <location>
        <begin position="26"/>
        <end position="41"/>
    </location>
</feature>
<organism evidence="2 3">
    <name type="scientific">Phytophthora palmivora</name>
    <dbReference type="NCBI Taxonomy" id="4796"/>
    <lineage>
        <taxon>Eukaryota</taxon>
        <taxon>Sar</taxon>
        <taxon>Stramenopiles</taxon>
        <taxon>Oomycota</taxon>
        <taxon>Peronosporomycetes</taxon>
        <taxon>Peronosporales</taxon>
        <taxon>Peronosporaceae</taxon>
        <taxon>Phytophthora</taxon>
    </lineage>
</organism>
<comment type="caution">
    <text evidence="2">The sequence shown here is derived from an EMBL/GenBank/DDBJ whole genome shotgun (WGS) entry which is preliminary data.</text>
</comment>
<gene>
    <name evidence="2" type="ORF">PHPALM_19927</name>
</gene>
<protein>
    <submittedName>
        <fullName evidence="2">Pol protein</fullName>
    </submittedName>
</protein>
<keyword evidence="3" id="KW-1185">Reference proteome</keyword>
<accession>A0A2P4XG55</accession>
<proteinExistence type="predicted"/>
<feature type="compositionally biased region" description="Polar residues" evidence="1">
    <location>
        <begin position="65"/>
        <end position="75"/>
    </location>
</feature>
<feature type="region of interest" description="Disordered" evidence="1">
    <location>
        <begin position="1"/>
        <end position="76"/>
    </location>
</feature>
<dbReference type="OrthoDB" id="784867at2759"/>
<name>A0A2P4XG55_9STRA</name>
<evidence type="ECO:0000313" key="2">
    <source>
        <dbReference type="EMBL" id="POM64529.1"/>
    </source>
</evidence>